<dbReference type="AlphaFoldDB" id="A0A7S3QYJ6"/>
<name>A0A7S3QYJ6_DUNTE</name>
<dbReference type="EMBL" id="HBIP01020795">
    <property type="protein sequence ID" value="CAE0497298.1"/>
    <property type="molecule type" value="Transcribed_RNA"/>
</dbReference>
<sequence length="515" mass="56890">MHALTLTHTYTRAHTHTHMHTSARAHAHIYMHSHMRPCLKNCLQDTFCWLTVNLFWLVGAAQSLLALARMDTLMMSNTTLMPKDYDHKGPNQAGNKSLLSYRSDIGVPGYTGHIAAPQQVVLPIKCGTHVGKEVDDATHDKATLETLHCLPARSQYAATFHKKPQDTQPCRKSGGGYWIPNRDAQKPATAPFLATTTYRAEVLNGSINAEDQLGKSDGLKCTLAPYEVARNGAHRLRSTGTRQQEQMRTSTTRPDTVMTSAGELVGYQTTNDARLAYAKSPEDMHKKRPVTVPGDMRYSVLPRAMAPGMFGATSSYGQDYGPDTSDPMERAAPAEKFQTRLATTRDLAEGTSRNTNNVPGYTGHVASSQYNRLARAQSDAPDERSNFKNDMLLFHLDQYNRSRIPHYTGYRPQAPRNITLEQPSQGPTKATTMGAANAQASKYGIPPIDNTHYINSRTGLMDFFTSGGLSQSDNGLHSAQTFYKSAPPVDGGMRHAHLPRVTHYGKKFDNRNSLV</sequence>
<proteinExistence type="predicted"/>
<reference evidence="2" key="1">
    <citation type="submission" date="2021-01" db="EMBL/GenBank/DDBJ databases">
        <authorList>
            <person name="Corre E."/>
            <person name="Pelletier E."/>
            <person name="Niang G."/>
            <person name="Scheremetjew M."/>
            <person name="Finn R."/>
            <person name="Kale V."/>
            <person name="Holt S."/>
            <person name="Cochrane G."/>
            <person name="Meng A."/>
            <person name="Brown T."/>
            <person name="Cohen L."/>
        </authorList>
    </citation>
    <scope>NUCLEOTIDE SEQUENCE</scope>
    <source>
        <strain evidence="2">CCMP1320</strain>
    </source>
</reference>
<organism evidence="2">
    <name type="scientific">Dunaliella tertiolecta</name>
    <name type="common">Green alga</name>
    <dbReference type="NCBI Taxonomy" id="3047"/>
    <lineage>
        <taxon>Eukaryota</taxon>
        <taxon>Viridiplantae</taxon>
        <taxon>Chlorophyta</taxon>
        <taxon>core chlorophytes</taxon>
        <taxon>Chlorophyceae</taxon>
        <taxon>CS clade</taxon>
        <taxon>Chlamydomonadales</taxon>
        <taxon>Dunaliellaceae</taxon>
        <taxon>Dunaliella</taxon>
    </lineage>
</organism>
<evidence type="ECO:0000256" key="1">
    <source>
        <dbReference type="SAM" id="MobiDB-lite"/>
    </source>
</evidence>
<accession>A0A7S3QYJ6</accession>
<protein>
    <recommendedName>
        <fullName evidence="3">Flagellar associated protein</fullName>
    </recommendedName>
</protein>
<feature type="region of interest" description="Disordered" evidence="1">
    <location>
        <begin position="409"/>
        <end position="431"/>
    </location>
</feature>
<feature type="compositionally biased region" description="Polar residues" evidence="1">
    <location>
        <begin position="419"/>
        <end position="431"/>
    </location>
</feature>
<evidence type="ECO:0000313" key="2">
    <source>
        <dbReference type="EMBL" id="CAE0497298.1"/>
    </source>
</evidence>
<gene>
    <name evidence="2" type="ORF">DTER00134_LOCUS12371</name>
</gene>
<evidence type="ECO:0008006" key="3">
    <source>
        <dbReference type="Google" id="ProtNLM"/>
    </source>
</evidence>